<evidence type="ECO:0000256" key="1">
    <source>
        <dbReference type="SAM" id="SignalP"/>
    </source>
</evidence>
<proteinExistence type="predicted"/>
<evidence type="ECO:0000313" key="2">
    <source>
        <dbReference type="EMBL" id="BCR06088.1"/>
    </source>
</evidence>
<accession>A0ABM8HZ93</accession>
<dbReference type="NCBIfam" id="NF040942">
    <property type="entry name" value="hypo_ExtJ"/>
    <property type="match status" value="1"/>
</dbReference>
<feature type="chain" id="PRO_5046807045" description="DUF5666 domain-containing protein" evidence="1">
    <location>
        <begin position="24"/>
        <end position="79"/>
    </location>
</feature>
<evidence type="ECO:0000313" key="3">
    <source>
        <dbReference type="Proteomes" id="UP001319827"/>
    </source>
</evidence>
<organism evidence="2 3">
    <name type="scientific">Desulfuromonas versatilis</name>
    <dbReference type="NCBI Taxonomy" id="2802975"/>
    <lineage>
        <taxon>Bacteria</taxon>
        <taxon>Pseudomonadati</taxon>
        <taxon>Thermodesulfobacteriota</taxon>
        <taxon>Desulfuromonadia</taxon>
        <taxon>Desulfuromonadales</taxon>
        <taxon>Desulfuromonadaceae</taxon>
        <taxon>Desulfuromonas</taxon>
    </lineage>
</organism>
<name>A0ABM8HZ93_9BACT</name>
<gene>
    <name evidence="2" type="ORF">DESUT3_31570</name>
</gene>
<sequence>MKKMIAVLAATLLVASFAGVALSKGTTVTGKVTAVNGDVVTVEVEKGKAEAIAVGAEVEMEVKEQKKAPKKGMDMLQGC</sequence>
<dbReference type="EMBL" id="AP024355">
    <property type="protein sequence ID" value="BCR06088.1"/>
    <property type="molecule type" value="Genomic_DNA"/>
</dbReference>
<protein>
    <recommendedName>
        <fullName evidence="4">DUF5666 domain-containing protein</fullName>
    </recommendedName>
</protein>
<keyword evidence="3" id="KW-1185">Reference proteome</keyword>
<reference evidence="2 3" key="1">
    <citation type="journal article" date="2016" name="C (Basel)">
        <title>Selective Growth of and Electricity Production by Marine Exoelectrogenic Bacteria in Self-Aggregated Hydrogel of Microbially Reduced Graphene Oxide.</title>
        <authorList>
            <person name="Yoshida N."/>
            <person name="Goto Y."/>
            <person name="Miyata Y."/>
        </authorList>
    </citation>
    <scope>NUCLEOTIDE SEQUENCE [LARGE SCALE GENOMIC DNA]</scope>
    <source>
        <strain evidence="2 3">NIT-T3</strain>
    </source>
</reference>
<dbReference type="RefSeq" id="WP_221249468.1">
    <property type="nucleotide sequence ID" value="NZ_AP024355.1"/>
</dbReference>
<feature type="signal peptide" evidence="1">
    <location>
        <begin position="1"/>
        <end position="23"/>
    </location>
</feature>
<dbReference type="Proteomes" id="UP001319827">
    <property type="component" value="Chromosome"/>
</dbReference>
<keyword evidence="1" id="KW-0732">Signal</keyword>
<evidence type="ECO:0008006" key="4">
    <source>
        <dbReference type="Google" id="ProtNLM"/>
    </source>
</evidence>
<reference evidence="2 3" key="2">
    <citation type="journal article" date="2021" name="Int. J. Syst. Evol. Microbiol.">
        <title>Isolation and Polyphasic Characterization of Desulfuromonas versatilis sp. Nov., an Electrogenic Bacteria Capable of Versatile Metabolism Isolated from a Graphene Oxide-Reducing Enrichment Culture.</title>
        <authorList>
            <person name="Xie L."/>
            <person name="Yoshida N."/>
            <person name="Ishii S."/>
            <person name="Meng L."/>
        </authorList>
    </citation>
    <scope>NUCLEOTIDE SEQUENCE [LARGE SCALE GENOMIC DNA]</scope>
    <source>
        <strain evidence="2 3">NIT-T3</strain>
    </source>
</reference>